<name>A0A6N1NUL5_9VIRU</name>
<dbReference type="EMBL" id="MF405918">
    <property type="protein sequence ID" value="QKU34172.1"/>
    <property type="molecule type" value="Genomic_DNA"/>
</dbReference>
<proteinExistence type="predicted"/>
<organism evidence="1">
    <name type="scientific">Tupanvirus deep ocean</name>
    <dbReference type="NCBI Taxonomy" id="2126984"/>
    <lineage>
        <taxon>Viruses</taxon>
        <taxon>Varidnaviria</taxon>
        <taxon>Bamfordvirae</taxon>
        <taxon>Nucleocytoviricota</taxon>
        <taxon>Megaviricetes</taxon>
        <taxon>Imitervirales</taxon>
        <taxon>Mimiviridae</taxon>
        <taxon>Megamimivirinae</taxon>
        <taxon>Tupanvirus</taxon>
        <taxon>Tupanvirus altamarinense</taxon>
    </lineage>
</organism>
<dbReference type="RefSeq" id="YP_010780791.1">
    <property type="nucleotide sequence ID" value="NC_075038.1"/>
</dbReference>
<reference evidence="1" key="1">
    <citation type="submission" date="2017-06" db="EMBL/GenBank/DDBJ databases">
        <authorList>
            <person name="Assis F.L."/>
            <person name="Abrahao J.S."/>
            <person name="Silva L."/>
            <person name="Khalil J.B."/>
            <person name="Rodrigues R."/>
            <person name="Silva L.S."/>
            <person name="Boratto P."/>
            <person name="Andrade M."/>
            <person name="Kroon E.G."/>
            <person name="Ribeiro B."/>
            <person name="Bergier I."/>
            <person name="Seligmann H."/>
            <person name="Ghigo E."/>
            <person name="Colson P."/>
            <person name="Levasseur A."/>
            <person name="Raoult D."/>
            <person name="Scola B.L."/>
        </authorList>
    </citation>
    <scope>NUCLEOTIDE SEQUENCE</scope>
    <source>
        <strain evidence="1">Deep ocean</strain>
    </source>
</reference>
<evidence type="ECO:0000313" key="1">
    <source>
        <dbReference type="EMBL" id="QKU34172.1"/>
    </source>
</evidence>
<sequence>MTNNNIIIEPTNKKNFIDNDSDLGLIDKTDFTNKKQNDIKKNNIDHSVIDALRRTILFATPIYAFKDTTITHFGFDDASLSTPNASKANISLEQK</sequence>
<dbReference type="GeneID" id="80517482"/>
<protein>
    <submittedName>
        <fullName evidence="1">Putative ORFan</fullName>
    </submittedName>
</protein>
<reference evidence="1" key="2">
    <citation type="journal article" date="2018" name="Nat. Commun.">
        <title>Tailed giant Tupanvirus possesses the most complete translational apparatus of the known virosphere.</title>
        <authorList>
            <person name="Abrahao J."/>
            <person name="Silva L."/>
            <person name="Silva L.S."/>
            <person name="Khalil J.Y.B."/>
            <person name="Rodrigues R."/>
            <person name="Arantes T."/>
            <person name="Assis F."/>
            <person name="Boratto P."/>
            <person name="Andrade M."/>
            <person name="Kroon E.G."/>
            <person name="Ribeiro B."/>
            <person name="Bergier I."/>
            <person name="Seligmann H."/>
            <person name="Ghigo E."/>
            <person name="Colson P."/>
            <person name="Levasseur A."/>
            <person name="Kroemer G."/>
            <person name="Raoult D."/>
            <person name="La Scola B."/>
        </authorList>
    </citation>
    <scope>NUCLEOTIDE SEQUENCE [LARGE SCALE GENOMIC DNA]</scope>
    <source>
        <strain evidence="1">Deep ocean</strain>
    </source>
</reference>
<accession>A0A6N1NUL5</accession>
<dbReference type="KEGG" id="vg:80517482"/>